<dbReference type="Proteomes" id="UP000224044">
    <property type="component" value="Unassembled WGS sequence"/>
</dbReference>
<protein>
    <submittedName>
        <fullName evidence="1">Uncharacterized protein</fullName>
    </submittedName>
</protein>
<evidence type="ECO:0000313" key="1">
    <source>
        <dbReference type="EMBL" id="PHE09096.1"/>
    </source>
</evidence>
<gene>
    <name evidence="1" type="ORF">COF62_22875</name>
</gene>
<accession>A0AAP8F128</accession>
<comment type="caution">
    <text evidence="1">The sequence shown here is derived from an EMBL/GenBank/DDBJ whole genome shotgun (WGS) entry which is preliminary data.</text>
</comment>
<proteinExistence type="predicted"/>
<reference evidence="1 2" key="1">
    <citation type="submission" date="2017-09" db="EMBL/GenBank/DDBJ databases">
        <title>Large-scale bioinformatics analysis of Bacillus genomes uncovers conserved roles of natural products in bacterial physiology.</title>
        <authorList>
            <consortium name="Agbiome Team Llc"/>
            <person name="Bleich R.M."/>
            <person name="Grubbs K.J."/>
            <person name="Santa Maria K.C."/>
            <person name="Allen S.E."/>
            <person name="Farag S."/>
            <person name="Shank E.A."/>
            <person name="Bowers A."/>
        </authorList>
    </citation>
    <scope>NUCLEOTIDE SEQUENCE [LARGE SCALE GENOMIC DNA]</scope>
    <source>
        <strain evidence="1 2">AFS042148</strain>
    </source>
</reference>
<organism evidence="1 2">
    <name type="scientific">Bacillus toyonensis</name>
    <dbReference type="NCBI Taxonomy" id="155322"/>
    <lineage>
        <taxon>Bacteria</taxon>
        <taxon>Bacillati</taxon>
        <taxon>Bacillota</taxon>
        <taxon>Bacilli</taxon>
        <taxon>Bacillales</taxon>
        <taxon>Bacillaceae</taxon>
        <taxon>Bacillus</taxon>
        <taxon>Bacillus cereus group</taxon>
    </lineage>
</organism>
<dbReference type="EMBL" id="NUSY01000035">
    <property type="protein sequence ID" value="PHE09096.1"/>
    <property type="molecule type" value="Genomic_DNA"/>
</dbReference>
<sequence length="65" mass="7429">MILLVQESTVTSSGTKFLFRDTMWMVASGIQWTFGYLRYGKESGKIKTASLIDMVDNMLNLLMKM</sequence>
<name>A0AAP8F128_9BACI</name>
<evidence type="ECO:0000313" key="2">
    <source>
        <dbReference type="Proteomes" id="UP000224044"/>
    </source>
</evidence>
<dbReference type="AlphaFoldDB" id="A0AAP8F128"/>